<comment type="caution">
    <text evidence="1">The sequence shown here is derived from an EMBL/GenBank/DDBJ whole genome shotgun (WGS) entry which is preliminary data.</text>
</comment>
<reference evidence="1 2" key="1">
    <citation type="submission" date="2014-10" db="EMBL/GenBank/DDBJ databases">
        <title>Draft genome sequence of Actinoplanes utahensis NRRL 12052.</title>
        <authorList>
            <person name="Velasco-Bucheli B."/>
            <person name="del Cerro C."/>
            <person name="Hormigo D."/>
            <person name="Garcia J.L."/>
            <person name="Acebal C."/>
            <person name="Arroyo M."/>
            <person name="de la Mata I."/>
        </authorList>
    </citation>
    <scope>NUCLEOTIDE SEQUENCE [LARGE SCALE GENOMIC DNA]</scope>
    <source>
        <strain evidence="1 2">NRRL 12052</strain>
    </source>
</reference>
<evidence type="ECO:0000313" key="2">
    <source>
        <dbReference type="Proteomes" id="UP000054537"/>
    </source>
</evidence>
<keyword evidence="2" id="KW-1185">Reference proteome</keyword>
<organism evidence="1 2">
    <name type="scientific">Actinoplanes utahensis</name>
    <dbReference type="NCBI Taxonomy" id="1869"/>
    <lineage>
        <taxon>Bacteria</taxon>
        <taxon>Bacillati</taxon>
        <taxon>Actinomycetota</taxon>
        <taxon>Actinomycetes</taxon>
        <taxon>Micromonosporales</taxon>
        <taxon>Micromonosporaceae</taxon>
        <taxon>Actinoplanes</taxon>
    </lineage>
</organism>
<name>A0A0A6UGF2_ACTUT</name>
<accession>A0A0A6UGF2</accession>
<gene>
    <name evidence="1" type="ORF">MB27_24760</name>
</gene>
<evidence type="ECO:0000313" key="1">
    <source>
        <dbReference type="EMBL" id="KHD75130.1"/>
    </source>
</evidence>
<dbReference type="Proteomes" id="UP000054537">
    <property type="component" value="Unassembled WGS sequence"/>
</dbReference>
<sequence length="378" mass="41696">MALSAALTIGMSVLVVAPVSAGAPERDRQLRARITALLPDDYRARLAALDARLDVSEGDPRDIAEAVIDPDDYECGTTELTTWLEASVADWTPEDFENVLVVILLNLVFYDALLFPEPAAGRYFGADGEYTGKLQRSFGNLQRFWDIDGRDIEMVPAHGGTLRDVPRMTRVLQFVLELPEAEAAEAAAALAAIVDQPKYDYGNHPIFTFNAFAFTADGQEFPGAGIPTDKIIMGDGMLDGFRAIGLSDVAPNAILGHEYGHHIQFERDLFASPLPGPEATRRTELMADAFSTYWASHKRGENLRWNRVRKTLQTFYNIGDCAFDDVGHHGTPNQRLRAADWGHDIAVRSWPPTRVLPSLTFARLFERKLPALVAPDAG</sequence>
<dbReference type="EMBL" id="JRTT01000031">
    <property type="protein sequence ID" value="KHD75130.1"/>
    <property type="molecule type" value="Genomic_DNA"/>
</dbReference>
<dbReference type="STRING" id="1869.MB27_24760"/>
<dbReference type="eggNOG" id="COG2321">
    <property type="taxonomic scope" value="Bacteria"/>
</dbReference>
<dbReference type="AlphaFoldDB" id="A0A0A6UGF2"/>
<protein>
    <submittedName>
        <fullName evidence="1">Uncharacterized protein</fullName>
    </submittedName>
</protein>
<proteinExistence type="predicted"/>